<sequence>MIILKNILRSETERIFKRKKTWIGIGIYLLLIGFQCLFLSTFGGVAFYSPEEEVTLNALNTAPFLLRELGLFLLFILIPMLVVDSFNGEYTSGAYRMVLLRSVQRGKLFLAKIIVLSIIVFLLLMITMTAGIIYGNIAFPHVDETTFLDTAVLQPLAAYGYVLLYYLTAFLILFSAMMIGSLISIILPNMILAYIGIIGFLVGSIYISDYMVFFLSMADTIFVLLAGQKRMMFLVILFLILGSYILNIGIWKKRDWIG</sequence>
<feature type="transmembrane region" description="Helical" evidence="1">
    <location>
        <begin position="231"/>
        <end position="251"/>
    </location>
</feature>
<keyword evidence="1" id="KW-1133">Transmembrane helix</keyword>
<feature type="transmembrane region" description="Helical" evidence="1">
    <location>
        <begin position="21"/>
        <end position="49"/>
    </location>
</feature>
<feature type="transmembrane region" description="Helical" evidence="1">
    <location>
        <begin position="157"/>
        <end position="179"/>
    </location>
</feature>
<evidence type="ECO:0000313" key="3">
    <source>
        <dbReference type="Proteomes" id="UP001059773"/>
    </source>
</evidence>
<name>A0ABY5K0E4_9BACI</name>
<keyword evidence="1" id="KW-0812">Transmembrane</keyword>
<accession>A0ABY5K0E4</accession>
<dbReference type="PANTHER" id="PTHR37305:SF1">
    <property type="entry name" value="MEMBRANE PROTEIN"/>
    <property type="match status" value="1"/>
</dbReference>
<keyword evidence="1" id="KW-0472">Membrane</keyword>
<reference evidence="2" key="1">
    <citation type="submission" date="2022-07" db="EMBL/GenBank/DDBJ databases">
        <title>FELIX.</title>
        <authorList>
            <person name="Wan K.H."/>
            <person name="Park S."/>
            <person name="Lawrence Q."/>
            <person name="Eichenberger J.P."/>
            <person name="Booth B.W."/>
            <person name="Piaggio A.J."/>
            <person name="Chandler J.C."/>
            <person name="Franklin A.B."/>
            <person name="Celniker S.E."/>
        </authorList>
    </citation>
    <scope>NUCLEOTIDE SEQUENCE</scope>
    <source>
        <strain evidence="2">QA-1986 374</strain>
    </source>
</reference>
<gene>
    <name evidence="2" type="ORF">NP439_07690</name>
</gene>
<organism evidence="2 3">
    <name type="scientific">Oceanobacillus jeddahense</name>
    <dbReference type="NCBI Taxonomy" id="1462527"/>
    <lineage>
        <taxon>Bacteria</taxon>
        <taxon>Bacillati</taxon>
        <taxon>Bacillota</taxon>
        <taxon>Bacilli</taxon>
        <taxon>Bacillales</taxon>
        <taxon>Bacillaceae</taxon>
        <taxon>Oceanobacillus</taxon>
    </lineage>
</organism>
<dbReference type="Proteomes" id="UP001059773">
    <property type="component" value="Chromosome"/>
</dbReference>
<dbReference type="EMBL" id="CP101914">
    <property type="protein sequence ID" value="UUI05515.1"/>
    <property type="molecule type" value="Genomic_DNA"/>
</dbReference>
<dbReference type="PANTHER" id="PTHR37305">
    <property type="entry name" value="INTEGRAL MEMBRANE PROTEIN-RELATED"/>
    <property type="match status" value="1"/>
</dbReference>
<evidence type="ECO:0000256" key="1">
    <source>
        <dbReference type="SAM" id="Phobius"/>
    </source>
</evidence>
<protein>
    <submittedName>
        <fullName evidence="2">ABC transporter permease</fullName>
    </submittedName>
</protein>
<feature type="transmembrane region" description="Helical" evidence="1">
    <location>
        <begin position="69"/>
        <end position="88"/>
    </location>
</feature>
<proteinExistence type="predicted"/>
<evidence type="ECO:0000313" key="2">
    <source>
        <dbReference type="EMBL" id="UUI05515.1"/>
    </source>
</evidence>
<keyword evidence="3" id="KW-1185">Reference proteome</keyword>
<dbReference type="Pfam" id="PF12730">
    <property type="entry name" value="ABC2_membrane_4"/>
    <property type="match status" value="1"/>
</dbReference>
<feature type="transmembrane region" description="Helical" evidence="1">
    <location>
        <begin position="109"/>
        <end position="137"/>
    </location>
</feature>